<feature type="transmembrane region" description="Helical" evidence="8">
    <location>
        <begin position="99"/>
        <end position="117"/>
    </location>
</feature>
<dbReference type="RefSeq" id="WP_416206791.1">
    <property type="nucleotide sequence ID" value="NZ_JBBKTX010000020.1"/>
</dbReference>
<dbReference type="PANTHER" id="PTHR30269:SF37">
    <property type="entry name" value="MEMBRANE TRANSPORTER PROTEIN"/>
    <property type="match status" value="1"/>
</dbReference>
<proteinExistence type="inferred from homology"/>
<comment type="similarity">
    <text evidence="2 8">Belongs to the 4-toluene sulfonate uptake permease (TSUP) (TC 2.A.102) family.</text>
</comment>
<keyword evidence="4 8" id="KW-1003">Cell membrane</keyword>
<evidence type="ECO:0000256" key="3">
    <source>
        <dbReference type="ARBA" id="ARBA00022448"/>
    </source>
</evidence>
<evidence type="ECO:0000256" key="6">
    <source>
        <dbReference type="ARBA" id="ARBA00022989"/>
    </source>
</evidence>
<feature type="transmembrane region" description="Helical" evidence="8">
    <location>
        <begin position="6"/>
        <end position="34"/>
    </location>
</feature>
<feature type="transmembrane region" description="Helical" evidence="8">
    <location>
        <begin position="168"/>
        <end position="190"/>
    </location>
</feature>
<sequence>MGFEPGFWLLAAIAVLITGISKSGFAGGVGVVAVPLMSLYIDPRQAAAIMLPLLLLMDFFSVRVWWGKQNLQEFWRLIGPAAIGIAIGYALFGWLNAEIIKMMLGILSLAFAVWGLSNNLQLGEQQQGRLLVARLCGLTTGFTSFVAHAGGPPLNLYLLPLRLPRQEYLATVVVTIACVNVIKLIPYGLLGQLSTGNLLTAVMLMPIAWVGVRYGVKLQAVIDDKTFYRVIYLALGLIGIKLLWDAF</sequence>
<dbReference type="InterPro" id="IPR002781">
    <property type="entry name" value="TM_pro_TauE-like"/>
</dbReference>
<dbReference type="Proteomes" id="UP001620597">
    <property type="component" value="Unassembled WGS sequence"/>
</dbReference>
<evidence type="ECO:0000256" key="4">
    <source>
        <dbReference type="ARBA" id="ARBA00022475"/>
    </source>
</evidence>
<feature type="transmembrane region" description="Helical" evidence="8">
    <location>
        <begin position="226"/>
        <end position="244"/>
    </location>
</feature>
<comment type="caution">
    <text evidence="9">The sequence shown here is derived from an EMBL/GenBank/DDBJ whole genome shotgun (WGS) entry which is preliminary data.</text>
</comment>
<organism evidence="9 10">
    <name type="scientific">Oceanobacter antarcticus</name>
    <dbReference type="NCBI Taxonomy" id="3133425"/>
    <lineage>
        <taxon>Bacteria</taxon>
        <taxon>Pseudomonadati</taxon>
        <taxon>Pseudomonadota</taxon>
        <taxon>Gammaproteobacteria</taxon>
        <taxon>Oceanospirillales</taxon>
        <taxon>Oceanospirillaceae</taxon>
        <taxon>Oceanobacter</taxon>
    </lineage>
</organism>
<dbReference type="PANTHER" id="PTHR30269">
    <property type="entry name" value="TRANSMEMBRANE PROTEIN YFCA"/>
    <property type="match status" value="1"/>
</dbReference>
<evidence type="ECO:0000313" key="9">
    <source>
        <dbReference type="EMBL" id="MFK4753795.1"/>
    </source>
</evidence>
<dbReference type="EMBL" id="JBBKTX010000020">
    <property type="protein sequence ID" value="MFK4753795.1"/>
    <property type="molecule type" value="Genomic_DNA"/>
</dbReference>
<keyword evidence="7 8" id="KW-0472">Membrane</keyword>
<evidence type="ECO:0000256" key="2">
    <source>
        <dbReference type="ARBA" id="ARBA00009142"/>
    </source>
</evidence>
<comment type="subcellular location">
    <subcellularLocation>
        <location evidence="1 8">Cell membrane</location>
        <topology evidence="1 8">Multi-pass membrane protein</topology>
    </subcellularLocation>
</comment>
<keyword evidence="3" id="KW-0813">Transport</keyword>
<evidence type="ECO:0000313" key="10">
    <source>
        <dbReference type="Proteomes" id="UP001620597"/>
    </source>
</evidence>
<feature type="transmembrane region" description="Helical" evidence="8">
    <location>
        <begin position="74"/>
        <end position="92"/>
    </location>
</feature>
<dbReference type="Pfam" id="PF01925">
    <property type="entry name" value="TauE"/>
    <property type="match status" value="1"/>
</dbReference>
<evidence type="ECO:0000256" key="1">
    <source>
        <dbReference type="ARBA" id="ARBA00004651"/>
    </source>
</evidence>
<protein>
    <recommendedName>
        <fullName evidence="8">Probable membrane transporter protein</fullName>
    </recommendedName>
</protein>
<dbReference type="InterPro" id="IPR052017">
    <property type="entry name" value="TSUP"/>
</dbReference>
<feature type="transmembrane region" description="Helical" evidence="8">
    <location>
        <begin position="46"/>
        <end position="68"/>
    </location>
</feature>
<reference evidence="9 10" key="1">
    <citation type="submission" date="2024-03" db="EMBL/GenBank/DDBJ databases">
        <title>High-quality draft genome sequence of Oceanobacter sp. wDCs-4.</title>
        <authorList>
            <person name="Dong C."/>
        </authorList>
    </citation>
    <scope>NUCLEOTIDE SEQUENCE [LARGE SCALE GENOMIC DNA]</scope>
    <source>
        <strain evidence="10">wDCs-4</strain>
    </source>
</reference>
<accession>A0ABW8NLD6</accession>
<evidence type="ECO:0000256" key="5">
    <source>
        <dbReference type="ARBA" id="ARBA00022692"/>
    </source>
</evidence>
<keyword evidence="6 8" id="KW-1133">Transmembrane helix</keyword>
<keyword evidence="5 8" id="KW-0812">Transmembrane</keyword>
<feature type="transmembrane region" description="Helical" evidence="8">
    <location>
        <begin position="196"/>
        <end position="214"/>
    </location>
</feature>
<evidence type="ECO:0000256" key="7">
    <source>
        <dbReference type="ARBA" id="ARBA00023136"/>
    </source>
</evidence>
<evidence type="ECO:0000256" key="8">
    <source>
        <dbReference type="RuleBase" id="RU363041"/>
    </source>
</evidence>
<gene>
    <name evidence="9" type="ORF">WG929_15370</name>
</gene>
<name>A0ABW8NLD6_9GAMM</name>
<keyword evidence="10" id="KW-1185">Reference proteome</keyword>
<feature type="transmembrane region" description="Helical" evidence="8">
    <location>
        <begin position="129"/>
        <end position="147"/>
    </location>
</feature>